<dbReference type="Proteomes" id="UP000799771">
    <property type="component" value="Unassembled WGS sequence"/>
</dbReference>
<sequence>MHSPSNHQQERKRSQTTIIPTSNPKPTPRFHPSPPSQIPTTSASTTTTTTTTRSYRRPLPPPRPHAPTYPPTSLPNTKPHPPRSTHPCPLSGHTSTLTPYTAPHRCTPLPDHIYTETTSKMRHGMQGQAMLCYTMQTPAAHP</sequence>
<accession>A0A6A6ADS4</accession>
<name>A0A6A6ADS4_9PLEO</name>
<gene>
    <name evidence="2" type="ORF">P153DRAFT_32359</name>
</gene>
<feature type="region of interest" description="Disordered" evidence="1">
    <location>
        <begin position="1"/>
        <end position="104"/>
    </location>
</feature>
<dbReference type="GeneID" id="54405646"/>
<feature type="compositionally biased region" description="Low complexity" evidence="1">
    <location>
        <begin position="38"/>
        <end position="53"/>
    </location>
</feature>
<keyword evidence="3" id="KW-1185">Reference proteome</keyword>
<protein>
    <submittedName>
        <fullName evidence="2">Uncharacterized protein</fullName>
    </submittedName>
</protein>
<proteinExistence type="predicted"/>
<feature type="compositionally biased region" description="Pro residues" evidence="1">
    <location>
        <begin position="58"/>
        <end position="84"/>
    </location>
</feature>
<evidence type="ECO:0000313" key="2">
    <source>
        <dbReference type="EMBL" id="KAF2129104.1"/>
    </source>
</evidence>
<evidence type="ECO:0000256" key="1">
    <source>
        <dbReference type="SAM" id="MobiDB-lite"/>
    </source>
</evidence>
<dbReference type="RefSeq" id="XP_033523493.1">
    <property type="nucleotide sequence ID" value="XM_033665214.1"/>
</dbReference>
<evidence type="ECO:0000313" key="3">
    <source>
        <dbReference type="Proteomes" id="UP000799771"/>
    </source>
</evidence>
<dbReference type="EMBL" id="ML977507">
    <property type="protein sequence ID" value="KAF2129104.1"/>
    <property type="molecule type" value="Genomic_DNA"/>
</dbReference>
<feature type="compositionally biased region" description="Pro residues" evidence="1">
    <location>
        <begin position="23"/>
        <end position="37"/>
    </location>
</feature>
<dbReference type="AlphaFoldDB" id="A0A6A6ADS4"/>
<reference evidence="2" key="1">
    <citation type="journal article" date="2020" name="Stud. Mycol.">
        <title>101 Dothideomycetes genomes: a test case for predicting lifestyles and emergence of pathogens.</title>
        <authorList>
            <person name="Haridas S."/>
            <person name="Albert R."/>
            <person name="Binder M."/>
            <person name="Bloem J."/>
            <person name="Labutti K."/>
            <person name="Salamov A."/>
            <person name="Andreopoulos B."/>
            <person name="Baker S."/>
            <person name="Barry K."/>
            <person name="Bills G."/>
            <person name="Bluhm B."/>
            <person name="Cannon C."/>
            <person name="Castanera R."/>
            <person name="Culley D."/>
            <person name="Daum C."/>
            <person name="Ezra D."/>
            <person name="Gonzalez J."/>
            <person name="Henrissat B."/>
            <person name="Kuo A."/>
            <person name="Liang C."/>
            <person name="Lipzen A."/>
            <person name="Lutzoni F."/>
            <person name="Magnuson J."/>
            <person name="Mondo S."/>
            <person name="Nolan M."/>
            <person name="Ohm R."/>
            <person name="Pangilinan J."/>
            <person name="Park H.-J."/>
            <person name="Ramirez L."/>
            <person name="Alfaro M."/>
            <person name="Sun H."/>
            <person name="Tritt A."/>
            <person name="Yoshinaga Y."/>
            <person name="Zwiers L.-H."/>
            <person name="Turgeon B."/>
            <person name="Goodwin S."/>
            <person name="Spatafora J."/>
            <person name="Crous P."/>
            <person name="Grigoriev I."/>
        </authorList>
    </citation>
    <scope>NUCLEOTIDE SEQUENCE</scope>
    <source>
        <strain evidence="2">CBS 119687</strain>
    </source>
</reference>
<organism evidence="2 3">
    <name type="scientific">Dothidotthia symphoricarpi CBS 119687</name>
    <dbReference type="NCBI Taxonomy" id="1392245"/>
    <lineage>
        <taxon>Eukaryota</taxon>
        <taxon>Fungi</taxon>
        <taxon>Dikarya</taxon>
        <taxon>Ascomycota</taxon>
        <taxon>Pezizomycotina</taxon>
        <taxon>Dothideomycetes</taxon>
        <taxon>Pleosporomycetidae</taxon>
        <taxon>Pleosporales</taxon>
        <taxon>Dothidotthiaceae</taxon>
        <taxon>Dothidotthia</taxon>
    </lineage>
</organism>